<protein>
    <submittedName>
        <fullName evidence="2">Uncharacterized protein LOC105424014</fullName>
    </submittedName>
</protein>
<dbReference type="AlphaFoldDB" id="A0A6I9VYS4"/>
<evidence type="ECO:0000313" key="1">
    <source>
        <dbReference type="Proteomes" id="UP000504615"/>
    </source>
</evidence>
<dbReference type="RefSeq" id="XP_011632352.1">
    <property type="nucleotide sequence ID" value="XM_011634050.2"/>
</dbReference>
<accession>A0A6I9VYS4</accession>
<dbReference type="GeneID" id="105424014"/>
<reference evidence="2" key="1">
    <citation type="submission" date="2025-08" db="UniProtKB">
        <authorList>
            <consortium name="RefSeq"/>
        </authorList>
    </citation>
    <scope>IDENTIFICATION</scope>
</reference>
<dbReference type="KEGG" id="pbar:105424014"/>
<dbReference type="Proteomes" id="UP000504615">
    <property type="component" value="Unplaced"/>
</dbReference>
<evidence type="ECO:0000313" key="2">
    <source>
        <dbReference type="RefSeq" id="XP_011632352.1"/>
    </source>
</evidence>
<keyword evidence="1" id="KW-1185">Reference proteome</keyword>
<sequence length="154" mass="17364">MLSILPIVEFIPRKLSPDYVTTSCFLSRVPFSSIPSHCSQTTRPFGISLSGFLDEQTLDKIATSTGEKLHCDTRLCTAFGVWMEFAPTRNNLFLYYLLLHLGKRSHPELPPRAVEEGTSNETYARVDNLNLRHVLPRNSAIISNQANERNILGE</sequence>
<organism evidence="1 2">
    <name type="scientific">Pogonomyrmex barbatus</name>
    <name type="common">red harvester ant</name>
    <dbReference type="NCBI Taxonomy" id="144034"/>
    <lineage>
        <taxon>Eukaryota</taxon>
        <taxon>Metazoa</taxon>
        <taxon>Ecdysozoa</taxon>
        <taxon>Arthropoda</taxon>
        <taxon>Hexapoda</taxon>
        <taxon>Insecta</taxon>
        <taxon>Pterygota</taxon>
        <taxon>Neoptera</taxon>
        <taxon>Endopterygota</taxon>
        <taxon>Hymenoptera</taxon>
        <taxon>Apocrita</taxon>
        <taxon>Aculeata</taxon>
        <taxon>Formicoidea</taxon>
        <taxon>Formicidae</taxon>
        <taxon>Myrmicinae</taxon>
        <taxon>Pogonomyrmex</taxon>
    </lineage>
</organism>
<gene>
    <name evidence="2" type="primary">LOC105424014</name>
</gene>
<name>A0A6I9VYS4_9HYME</name>
<proteinExistence type="predicted"/>